<organism evidence="6">
    <name type="scientific">Rhipicephalus appendiculatus</name>
    <name type="common">Brown ear tick</name>
    <dbReference type="NCBI Taxonomy" id="34631"/>
    <lineage>
        <taxon>Eukaryota</taxon>
        <taxon>Metazoa</taxon>
        <taxon>Ecdysozoa</taxon>
        <taxon>Arthropoda</taxon>
        <taxon>Chelicerata</taxon>
        <taxon>Arachnida</taxon>
        <taxon>Acari</taxon>
        <taxon>Parasitiformes</taxon>
        <taxon>Ixodida</taxon>
        <taxon>Ixodoidea</taxon>
        <taxon>Ixodidae</taxon>
        <taxon>Rhipicephalinae</taxon>
        <taxon>Rhipicephalus</taxon>
        <taxon>Rhipicephalus</taxon>
    </lineage>
</organism>
<dbReference type="GO" id="GO:0006412">
    <property type="term" value="P:translation"/>
    <property type="evidence" value="ECO:0007669"/>
    <property type="project" value="InterPro"/>
</dbReference>
<dbReference type="InterPro" id="IPR028364">
    <property type="entry name" value="Ribosomal_uL1/biogenesis"/>
</dbReference>
<dbReference type="Gene3D" id="3.40.50.790">
    <property type="match status" value="1"/>
</dbReference>
<dbReference type="InterPro" id="IPR016095">
    <property type="entry name" value="Ribosomal_uL1_3-a/b-sand"/>
</dbReference>
<dbReference type="PANTHER" id="PTHR36427">
    <property type="entry name" value="54S RIBOSOMAL PROTEIN L1, MITOCHONDRIAL"/>
    <property type="match status" value="1"/>
</dbReference>
<dbReference type="InterPro" id="IPR002143">
    <property type="entry name" value="Ribosomal_uL1"/>
</dbReference>
<evidence type="ECO:0000256" key="1">
    <source>
        <dbReference type="ARBA" id="ARBA00010531"/>
    </source>
</evidence>
<keyword evidence="3" id="KW-0687">Ribonucleoprotein</keyword>
<sequence>MSANVVQDGAAEPAQPTRSTTEAEPQRERQPSPSTPILLKRLSEEQVYECANAVLRATSTKRRRFVETVDLLVCLKDYNIQKYKRISGVLKLPHNLKPDFRGCLIGFKAERKEAKAANLDFIGVHEVKLLHSRPMAMKRLAARYDGFLAREPHMKVLNKILRPSFSKKRKCITPVLPGQPLPEAVNEIRSSTMLWMRTDPAFGISVGHAKMDADELADNVMAVVTQILEKLKHGWENVRSLNIKSSMGPACQLY</sequence>
<feature type="region of interest" description="Disordered" evidence="5">
    <location>
        <begin position="1"/>
        <end position="36"/>
    </location>
</feature>
<dbReference type="Gene3D" id="3.30.190.20">
    <property type="match status" value="1"/>
</dbReference>
<proteinExistence type="inferred from homology"/>
<dbReference type="PANTHER" id="PTHR36427:SF3">
    <property type="entry name" value="LARGE RIBOSOMAL SUBUNIT PROTEIN UL1M"/>
    <property type="match status" value="1"/>
</dbReference>
<protein>
    <recommendedName>
        <fullName evidence="4">Large ribosomal subunit protein uL1</fullName>
    </recommendedName>
</protein>
<comment type="similarity">
    <text evidence="1">Belongs to the universal ribosomal protein uL1 family.</text>
</comment>
<dbReference type="EMBL" id="GEDV01003046">
    <property type="protein sequence ID" value="JAP85511.1"/>
    <property type="molecule type" value="Transcribed_RNA"/>
</dbReference>
<name>A0A131Z5W5_RHIAP</name>
<accession>A0A131Z5W5</accession>
<evidence type="ECO:0000313" key="6">
    <source>
        <dbReference type="EMBL" id="JAP85511.1"/>
    </source>
</evidence>
<dbReference type="Pfam" id="PF00687">
    <property type="entry name" value="Ribosomal_L1"/>
    <property type="match status" value="1"/>
</dbReference>
<dbReference type="InterPro" id="IPR023674">
    <property type="entry name" value="Ribosomal_uL1-like"/>
</dbReference>
<dbReference type="PIRSF" id="PIRSF002155">
    <property type="entry name" value="Ribosomal_L1"/>
    <property type="match status" value="1"/>
</dbReference>
<dbReference type="GO" id="GO:0003723">
    <property type="term" value="F:RNA binding"/>
    <property type="evidence" value="ECO:0007669"/>
    <property type="project" value="InterPro"/>
</dbReference>
<reference evidence="6" key="1">
    <citation type="journal article" date="2016" name="Ticks Tick Borne Dis.">
        <title>De novo assembly and annotation of the salivary gland transcriptome of Rhipicephalus appendiculatus male and female ticks during blood feeding.</title>
        <authorList>
            <person name="de Castro M.H."/>
            <person name="de Klerk D."/>
            <person name="Pienaar R."/>
            <person name="Latif A.A."/>
            <person name="Rees D.J."/>
            <person name="Mans B.J."/>
        </authorList>
    </citation>
    <scope>NUCLEOTIDE SEQUENCE</scope>
    <source>
        <tissue evidence="6">Salivary glands</tissue>
    </source>
</reference>
<dbReference type="CDD" id="cd00403">
    <property type="entry name" value="Ribosomal_L1"/>
    <property type="match status" value="1"/>
</dbReference>
<evidence type="ECO:0000256" key="3">
    <source>
        <dbReference type="ARBA" id="ARBA00023274"/>
    </source>
</evidence>
<evidence type="ECO:0000256" key="4">
    <source>
        <dbReference type="ARBA" id="ARBA00035241"/>
    </source>
</evidence>
<dbReference type="AlphaFoldDB" id="A0A131Z5W5"/>
<keyword evidence="2 6" id="KW-0689">Ribosomal protein</keyword>
<evidence type="ECO:0000256" key="2">
    <source>
        <dbReference type="ARBA" id="ARBA00022980"/>
    </source>
</evidence>
<dbReference type="GO" id="GO:0003735">
    <property type="term" value="F:structural constituent of ribosome"/>
    <property type="evidence" value="ECO:0007669"/>
    <property type="project" value="InterPro"/>
</dbReference>
<evidence type="ECO:0000256" key="5">
    <source>
        <dbReference type="SAM" id="MobiDB-lite"/>
    </source>
</evidence>
<dbReference type="GO" id="GO:0015934">
    <property type="term" value="C:large ribosomal subunit"/>
    <property type="evidence" value="ECO:0007669"/>
    <property type="project" value="InterPro"/>
</dbReference>
<dbReference type="SUPFAM" id="SSF56808">
    <property type="entry name" value="Ribosomal protein L1"/>
    <property type="match status" value="1"/>
</dbReference>